<evidence type="ECO:0000256" key="2">
    <source>
        <dbReference type="ARBA" id="ARBA00023043"/>
    </source>
</evidence>
<evidence type="ECO:0000313" key="5">
    <source>
        <dbReference type="EMBL" id="VVA91945.1"/>
    </source>
</evidence>
<gene>
    <name evidence="5" type="ORF">ANE_LOCUS2390</name>
</gene>
<dbReference type="InterPro" id="IPR036770">
    <property type="entry name" value="Ankyrin_rpt-contain_sf"/>
</dbReference>
<organism evidence="5 6">
    <name type="scientific">Arabis nemorensis</name>
    <dbReference type="NCBI Taxonomy" id="586526"/>
    <lineage>
        <taxon>Eukaryota</taxon>
        <taxon>Viridiplantae</taxon>
        <taxon>Streptophyta</taxon>
        <taxon>Embryophyta</taxon>
        <taxon>Tracheophyta</taxon>
        <taxon>Spermatophyta</taxon>
        <taxon>Magnoliopsida</taxon>
        <taxon>eudicotyledons</taxon>
        <taxon>Gunneridae</taxon>
        <taxon>Pentapetalae</taxon>
        <taxon>rosids</taxon>
        <taxon>malvids</taxon>
        <taxon>Brassicales</taxon>
        <taxon>Brassicaceae</taxon>
        <taxon>Arabideae</taxon>
        <taxon>Arabis</taxon>
    </lineage>
</organism>
<dbReference type="CDD" id="cd00167">
    <property type="entry name" value="SANT"/>
    <property type="match status" value="1"/>
</dbReference>
<sequence>MFNRLEDKRLVEAYESFGANWNQISVIEFHGAKTPESCRDRLFYLRNRKWNPEEIAQLQKLHKFLYPRWIQIAISPRRPVSECIDRFNGASTGVSSSGEIKLDASKRRSLFYSCRENRVATVQEQLRETPHLINAIDSNERTLLHIASRRGFKDLVDTLLNAGANIDAKDNFDNTPMDDAIDSGHLELVALLRSRGARCKTIDKKFPASLQRDLRVNQFSVGDLDAKLLLESVLFPEYILIVCIAGVFDTESAGSMELMDICSQQKPSSDESDGEMHRKSLVRPYPQEKNGSSLEEQ</sequence>
<dbReference type="AlphaFoldDB" id="A0A565ARA6"/>
<dbReference type="Gene3D" id="1.25.40.20">
    <property type="entry name" value="Ankyrin repeat-containing domain"/>
    <property type="match status" value="1"/>
</dbReference>
<dbReference type="SUPFAM" id="SSF48403">
    <property type="entry name" value="Ankyrin repeat"/>
    <property type="match status" value="1"/>
</dbReference>
<dbReference type="PROSITE" id="PS50088">
    <property type="entry name" value="ANK_REPEAT"/>
    <property type="match status" value="1"/>
</dbReference>
<keyword evidence="6" id="KW-1185">Reference proteome</keyword>
<evidence type="ECO:0000256" key="3">
    <source>
        <dbReference type="PROSITE-ProRule" id="PRU00023"/>
    </source>
</evidence>
<dbReference type="InterPro" id="IPR001005">
    <property type="entry name" value="SANT/Myb"/>
</dbReference>
<dbReference type="Pfam" id="PF13921">
    <property type="entry name" value="Myb_DNA-bind_6"/>
    <property type="match status" value="1"/>
</dbReference>
<comment type="caution">
    <text evidence="5">The sequence shown here is derived from an EMBL/GenBank/DDBJ whole genome shotgun (WGS) entry which is preliminary data.</text>
</comment>
<keyword evidence="2 3" id="KW-0040">ANK repeat</keyword>
<dbReference type="SUPFAM" id="SSF46689">
    <property type="entry name" value="Homeodomain-like"/>
    <property type="match status" value="1"/>
</dbReference>
<proteinExistence type="predicted"/>
<protein>
    <submittedName>
        <fullName evidence="5">Uncharacterized protein</fullName>
    </submittedName>
</protein>
<feature type="repeat" description="ANK" evidence="3">
    <location>
        <begin position="139"/>
        <end position="171"/>
    </location>
</feature>
<reference evidence="5" key="1">
    <citation type="submission" date="2019-07" db="EMBL/GenBank/DDBJ databases">
        <authorList>
            <person name="Dittberner H."/>
        </authorList>
    </citation>
    <scope>NUCLEOTIDE SEQUENCE [LARGE SCALE GENOMIC DNA]</scope>
</reference>
<dbReference type="EMBL" id="CABITT030000001">
    <property type="protein sequence ID" value="VVA91945.1"/>
    <property type="molecule type" value="Genomic_DNA"/>
</dbReference>
<dbReference type="Gene3D" id="1.10.10.60">
    <property type="entry name" value="Homeodomain-like"/>
    <property type="match status" value="1"/>
</dbReference>
<dbReference type="Pfam" id="PF12796">
    <property type="entry name" value="Ank_2"/>
    <property type="match status" value="1"/>
</dbReference>
<name>A0A565ARA6_9BRAS</name>
<feature type="region of interest" description="Disordered" evidence="4">
    <location>
        <begin position="263"/>
        <end position="297"/>
    </location>
</feature>
<keyword evidence="1" id="KW-0677">Repeat</keyword>
<evidence type="ECO:0000256" key="4">
    <source>
        <dbReference type="SAM" id="MobiDB-lite"/>
    </source>
</evidence>
<dbReference type="InterPro" id="IPR009057">
    <property type="entry name" value="Homeodomain-like_sf"/>
</dbReference>
<dbReference type="PANTHER" id="PTHR24171">
    <property type="entry name" value="ANKYRIN REPEAT DOMAIN-CONTAINING PROTEIN 39-RELATED"/>
    <property type="match status" value="1"/>
</dbReference>
<accession>A0A565ARA6</accession>
<evidence type="ECO:0000313" key="6">
    <source>
        <dbReference type="Proteomes" id="UP000489600"/>
    </source>
</evidence>
<dbReference type="OrthoDB" id="1847170at2759"/>
<dbReference type="InterPro" id="IPR002110">
    <property type="entry name" value="Ankyrin_rpt"/>
</dbReference>
<dbReference type="SMART" id="SM00248">
    <property type="entry name" value="ANK"/>
    <property type="match status" value="2"/>
</dbReference>
<dbReference type="Proteomes" id="UP000489600">
    <property type="component" value="Unassembled WGS sequence"/>
</dbReference>
<dbReference type="PROSITE" id="PS50297">
    <property type="entry name" value="ANK_REP_REGION"/>
    <property type="match status" value="1"/>
</dbReference>
<evidence type="ECO:0000256" key="1">
    <source>
        <dbReference type="ARBA" id="ARBA00022737"/>
    </source>
</evidence>